<organism evidence="7 8">
    <name type="scientific">Candidatus Anaerobiospirillum merdipullorum</name>
    <dbReference type="NCBI Taxonomy" id="2838450"/>
    <lineage>
        <taxon>Bacteria</taxon>
        <taxon>Pseudomonadati</taxon>
        <taxon>Pseudomonadota</taxon>
        <taxon>Gammaproteobacteria</taxon>
        <taxon>Aeromonadales</taxon>
        <taxon>Succinivibrionaceae</taxon>
        <taxon>Anaerobiospirillum</taxon>
    </lineage>
</organism>
<dbReference type="Pfam" id="PF01380">
    <property type="entry name" value="SIS"/>
    <property type="match status" value="1"/>
</dbReference>
<dbReference type="GO" id="GO:0003677">
    <property type="term" value="F:DNA binding"/>
    <property type="evidence" value="ECO:0007669"/>
    <property type="project" value="UniProtKB-KW"/>
</dbReference>
<dbReference type="Pfam" id="PF01418">
    <property type="entry name" value="HTH_6"/>
    <property type="match status" value="1"/>
</dbReference>
<keyword evidence="1" id="KW-0805">Transcription regulation</keyword>
<evidence type="ECO:0000256" key="3">
    <source>
        <dbReference type="ARBA" id="ARBA00023163"/>
    </source>
</evidence>
<reference evidence="7" key="2">
    <citation type="submission" date="2021-04" db="EMBL/GenBank/DDBJ databases">
        <authorList>
            <person name="Gilroy R."/>
        </authorList>
    </citation>
    <scope>NUCLEOTIDE SEQUENCE</scope>
    <source>
        <strain evidence="7">687</strain>
    </source>
</reference>
<dbReference type="GO" id="GO:0097367">
    <property type="term" value="F:carbohydrate derivative binding"/>
    <property type="evidence" value="ECO:0007669"/>
    <property type="project" value="InterPro"/>
</dbReference>
<feature type="domain" description="HTH rpiR-type" evidence="5">
    <location>
        <begin position="3"/>
        <end position="79"/>
    </location>
</feature>
<gene>
    <name evidence="7" type="ORF">IAA31_01425</name>
</gene>
<dbReference type="InterPro" id="IPR009057">
    <property type="entry name" value="Homeodomain-like_sf"/>
</dbReference>
<name>A0A9E2NT60_9GAMM</name>
<dbReference type="Gene3D" id="1.10.10.10">
    <property type="entry name" value="Winged helix-like DNA-binding domain superfamily/Winged helix DNA-binding domain"/>
    <property type="match status" value="1"/>
</dbReference>
<dbReference type="PANTHER" id="PTHR30514:SF1">
    <property type="entry name" value="HTH-TYPE TRANSCRIPTIONAL REGULATOR HEXR-RELATED"/>
    <property type="match status" value="1"/>
</dbReference>
<dbReference type="InterPro" id="IPR000281">
    <property type="entry name" value="HTH_RpiR"/>
</dbReference>
<dbReference type="GO" id="GO:1901135">
    <property type="term" value="P:carbohydrate derivative metabolic process"/>
    <property type="evidence" value="ECO:0007669"/>
    <property type="project" value="InterPro"/>
</dbReference>
<proteinExistence type="predicted"/>
<dbReference type="InterPro" id="IPR046348">
    <property type="entry name" value="SIS_dom_sf"/>
</dbReference>
<evidence type="ECO:0000256" key="2">
    <source>
        <dbReference type="ARBA" id="ARBA00023125"/>
    </source>
</evidence>
<dbReference type="GO" id="GO:0003700">
    <property type="term" value="F:DNA-binding transcription factor activity"/>
    <property type="evidence" value="ECO:0007669"/>
    <property type="project" value="InterPro"/>
</dbReference>
<evidence type="ECO:0000313" key="8">
    <source>
        <dbReference type="Proteomes" id="UP000824150"/>
    </source>
</evidence>
<feature type="region of interest" description="Disordered" evidence="4">
    <location>
        <begin position="278"/>
        <end position="302"/>
    </location>
</feature>
<dbReference type="InterPro" id="IPR047640">
    <property type="entry name" value="RpiR-like"/>
</dbReference>
<dbReference type="PANTHER" id="PTHR30514">
    <property type="entry name" value="GLUCOKINASE"/>
    <property type="match status" value="1"/>
</dbReference>
<dbReference type="InterPro" id="IPR035472">
    <property type="entry name" value="RpiR-like_SIS"/>
</dbReference>
<dbReference type="PROSITE" id="PS51464">
    <property type="entry name" value="SIS"/>
    <property type="match status" value="1"/>
</dbReference>
<dbReference type="PROSITE" id="PS51071">
    <property type="entry name" value="HTH_RPIR"/>
    <property type="match status" value="1"/>
</dbReference>
<dbReference type="EMBL" id="JAHLFG010000017">
    <property type="protein sequence ID" value="MBU3826144.1"/>
    <property type="molecule type" value="Genomic_DNA"/>
</dbReference>
<dbReference type="Gene3D" id="3.40.50.10490">
    <property type="entry name" value="Glucose-6-phosphate isomerase like protein, domain 1"/>
    <property type="match status" value="1"/>
</dbReference>
<protein>
    <submittedName>
        <fullName evidence="7">MurR/RpiR family transcriptional regulator</fullName>
    </submittedName>
</protein>
<dbReference type="SUPFAM" id="SSF53697">
    <property type="entry name" value="SIS domain"/>
    <property type="match status" value="1"/>
</dbReference>
<evidence type="ECO:0000256" key="4">
    <source>
        <dbReference type="SAM" id="MobiDB-lite"/>
    </source>
</evidence>
<keyword evidence="2" id="KW-0238">DNA-binding</keyword>
<dbReference type="SUPFAM" id="SSF46689">
    <property type="entry name" value="Homeodomain-like"/>
    <property type="match status" value="1"/>
</dbReference>
<comment type="caution">
    <text evidence="7">The sequence shown here is derived from an EMBL/GenBank/DDBJ whole genome shotgun (WGS) entry which is preliminary data.</text>
</comment>
<evidence type="ECO:0000256" key="1">
    <source>
        <dbReference type="ARBA" id="ARBA00023015"/>
    </source>
</evidence>
<sequence length="316" mass="34154">MALNLLDKISARVSELTKSERKIAAAVLDDPALTVTENIAQLAKRAQVSEPTVYRFCKTFGTDGFPAFKIALSAELNTERYAPRERVKAGDSVADIISKVIGSNVATLNELNRTLDATVLARCIDLVSQARRIVIAACGMSQPVGQLFYVRMLRLGLSCEFIVDSTLLSLASAALRPGELLIAFSSTGQNRQIINAMLQAKQSGAAVIACCPRGSDAAQCEALHLFCPPTGNDGDELWCARFALMNMVQIVLSGVMLRRADSVRDLLPRLNAAQQKSYLSPTLPDSADAKAKKLPVNESPAELKADEPITTLTWPY</sequence>
<evidence type="ECO:0000313" key="7">
    <source>
        <dbReference type="EMBL" id="MBU3826144.1"/>
    </source>
</evidence>
<feature type="domain" description="SIS" evidence="6">
    <location>
        <begin position="123"/>
        <end position="261"/>
    </location>
</feature>
<dbReference type="Proteomes" id="UP000824150">
    <property type="component" value="Unassembled WGS sequence"/>
</dbReference>
<dbReference type="InterPro" id="IPR001347">
    <property type="entry name" value="SIS_dom"/>
</dbReference>
<keyword evidence="3" id="KW-0804">Transcription</keyword>
<reference evidence="7" key="1">
    <citation type="journal article" date="2021" name="PeerJ">
        <title>Extensive microbial diversity within the chicken gut microbiome revealed by metagenomics and culture.</title>
        <authorList>
            <person name="Gilroy R."/>
            <person name="Ravi A."/>
            <person name="Getino M."/>
            <person name="Pursley I."/>
            <person name="Horton D.L."/>
            <person name="Alikhan N.F."/>
            <person name="Baker D."/>
            <person name="Gharbi K."/>
            <person name="Hall N."/>
            <person name="Watson M."/>
            <person name="Adriaenssens E.M."/>
            <person name="Foster-Nyarko E."/>
            <person name="Jarju S."/>
            <person name="Secka A."/>
            <person name="Antonio M."/>
            <person name="Oren A."/>
            <person name="Chaudhuri R.R."/>
            <person name="La Ragione R."/>
            <person name="Hildebrand F."/>
            <person name="Pallen M.J."/>
        </authorList>
    </citation>
    <scope>NUCLEOTIDE SEQUENCE</scope>
    <source>
        <strain evidence="7">687</strain>
    </source>
</reference>
<evidence type="ECO:0000259" key="6">
    <source>
        <dbReference type="PROSITE" id="PS51464"/>
    </source>
</evidence>
<dbReference type="CDD" id="cd05013">
    <property type="entry name" value="SIS_RpiR"/>
    <property type="match status" value="1"/>
</dbReference>
<evidence type="ECO:0000259" key="5">
    <source>
        <dbReference type="PROSITE" id="PS51071"/>
    </source>
</evidence>
<dbReference type="InterPro" id="IPR036388">
    <property type="entry name" value="WH-like_DNA-bd_sf"/>
</dbReference>
<accession>A0A9E2NT60</accession>
<dbReference type="AlphaFoldDB" id="A0A9E2NT60"/>